<evidence type="ECO:0000313" key="2">
    <source>
        <dbReference type="Proteomes" id="UP000291084"/>
    </source>
</evidence>
<name>A0A0S3TBF2_PHAAN</name>
<protein>
    <submittedName>
        <fullName evidence="1">Uncharacterized protein</fullName>
    </submittedName>
</protein>
<dbReference type="AlphaFoldDB" id="A0A0S3TBF2"/>
<sequence length="76" mass="9078">MQLHILHSVYDCPHKFCVPREDEKVWLGQGLVSHKVSHYHFRVHVQFHHREVKYALSFVKFNGHVATFHRFETDPG</sequence>
<reference evidence="1 2" key="1">
    <citation type="journal article" date="2015" name="Sci. Rep.">
        <title>The power of single molecule real-time sequencing technology in the de novo assembly of a eukaryotic genome.</title>
        <authorList>
            <person name="Sakai H."/>
            <person name="Naito K."/>
            <person name="Ogiso-Tanaka E."/>
            <person name="Takahashi Y."/>
            <person name="Iseki K."/>
            <person name="Muto C."/>
            <person name="Satou K."/>
            <person name="Teruya K."/>
            <person name="Shiroma A."/>
            <person name="Shimoji M."/>
            <person name="Hirano T."/>
            <person name="Itoh T."/>
            <person name="Kaga A."/>
            <person name="Tomooka N."/>
        </authorList>
    </citation>
    <scope>NUCLEOTIDE SEQUENCE [LARGE SCALE GENOMIC DNA]</scope>
    <source>
        <strain evidence="2">cv. Shumari</strain>
    </source>
</reference>
<gene>
    <name evidence="1" type="primary">Vigan.11G206800</name>
    <name evidence="1" type="ORF">VIGAN_11206800</name>
</gene>
<dbReference type="EMBL" id="AP015044">
    <property type="protein sequence ID" value="BAU02520.1"/>
    <property type="molecule type" value="Genomic_DNA"/>
</dbReference>
<organism evidence="1 2">
    <name type="scientific">Vigna angularis var. angularis</name>
    <dbReference type="NCBI Taxonomy" id="157739"/>
    <lineage>
        <taxon>Eukaryota</taxon>
        <taxon>Viridiplantae</taxon>
        <taxon>Streptophyta</taxon>
        <taxon>Embryophyta</taxon>
        <taxon>Tracheophyta</taxon>
        <taxon>Spermatophyta</taxon>
        <taxon>Magnoliopsida</taxon>
        <taxon>eudicotyledons</taxon>
        <taxon>Gunneridae</taxon>
        <taxon>Pentapetalae</taxon>
        <taxon>rosids</taxon>
        <taxon>fabids</taxon>
        <taxon>Fabales</taxon>
        <taxon>Fabaceae</taxon>
        <taxon>Papilionoideae</taxon>
        <taxon>50 kb inversion clade</taxon>
        <taxon>NPAAA clade</taxon>
        <taxon>indigoferoid/millettioid clade</taxon>
        <taxon>Phaseoleae</taxon>
        <taxon>Vigna</taxon>
    </lineage>
</organism>
<proteinExistence type="predicted"/>
<evidence type="ECO:0000313" key="1">
    <source>
        <dbReference type="EMBL" id="BAU02520.1"/>
    </source>
</evidence>
<dbReference type="Proteomes" id="UP000291084">
    <property type="component" value="Chromosome 11"/>
</dbReference>
<accession>A0A0S3TBF2</accession>
<keyword evidence="2" id="KW-1185">Reference proteome</keyword>